<accession>A0A1T0A854</accession>
<gene>
    <name evidence="2" type="ORF">B0181_02415</name>
    <name evidence="3" type="ORF">NCTC10293_00068</name>
</gene>
<reference evidence="3 5" key="2">
    <citation type="submission" date="2018-06" db="EMBL/GenBank/DDBJ databases">
        <authorList>
            <consortium name="Pathogen Informatics"/>
            <person name="Doyle S."/>
        </authorList>
    </citation>
    <scope>NUCLEOTIDE SEQUENCE [LARGE SCALE GENOMIC DNA]</scope>
    <source>
        <strain evidence="3 5">NCTC10293</strain>
    </source>
</reference>
<dbReference type="EMBL" id="MUXU01000018">
    <property type="protein sequence ID" value="OOR91904.1"/>
    <property type="molecule type" value="Genomic_DNA"/>
</dbReference>
<organism evidence="2 4">
    <name type="scientific">Moraxella caviae</name>
    <dbReference type="NCBI Taxonomy" id="34060"/>
    <lineage>
        <taxon>Bacteria</taxon>
        <taxon>Pseudomonadati</taxon>
        <taxon>Pseudomonadota</taxon>
        <taxon>Gammaproteobacteria</taxon>
        <taxon>Moraxellales</taxon>
        <taxon>Moraxellaceae</taxon>
        <taxon>Moraxella</taxon>
    </lineage>
</organism>
<dbReference type="InterPro" id="IPR036165">
    <property type="entry name" value="YefM-like_sf"/>
</dbReference>
<sequence length="94" mass="10819">MYMTSREFNQRTSYAQRQADIAPVIITKRGEPSYVLLRYDDYQKNKLNPAGSREFVSAKDAYLALDIPDEVADIEFELPTRSTNNRPPVDFGEL</sequence>
<evidence type="ECO:0008006" key="6">
    <source>
        <dbReference type="Google" id="ProtNLM"/>
    </source>
</evidence>
<dbReference type="RefSeq" id="WP_078275894.1">
    <property type="nucleotide sequence ID" value="NZ_MUXU01000018.1"/>
</dbReference>
<dbReference type="AlphaFoldDB" id="A0A1T0A854"/>
<proteinExistence type="inferred from homology"/>
<dbReference type="EMBL" id="UGQE01000001">
    <property type="protein sequence ID" value="STZ09758.1"/>
    <property type="molecule type" value="Genomic_DNA"/>
</dbReference>
<evidence type="ECO:0000313" key="3">
    <source>
        <dbReference type="EMBL" id="STZ09758.1"/>
    </source>
</evidence>
<evidence type="ECO:0000313" key="5">
    <source>
        <dbReference type="Proteomes" id="UP000255279"/>
    </source>
</evidence>
<dbReference type="STRING" id="34060.B0181_02415"/>
<comment type="similarity">
    <text evidence="1">Belongs to the phD/YefM antitoxin family.</text>
</comment>
<name>A0A1T0A854_9GAMM</name>
<evidence type="ECO:0000313" key="4">
    <source>
        <dbReference type="Proteomes" id="UP000190435"/>
    </source>
</evidence>
<dbReference type="SUPFAM" id="SSF143120">
    <property type="entry name" value="YefM-like"/>
    <property type="match status" value="1"/>
</dbReference>
<protein>
    <recommendedName>
        <fullName evidence="6">Antitoxin</fullName>
    </recommendedName>
</protein>
<dbReference type="Proteomes" id="UP000255279">
    <property type="component" value="Unassembled WGS sequence"/>
</dbReference>
<dbReference type="Proteomes" id="UP000190435">
    <property type="component" value="Unassembled WGS sequence"/>
</dbReference>
<evidence type="ECO:0000313" key="2">
    <source>
        <dbReference type="EMBL" id="OOR91904.1"/>
    </source>
</evidence>
<reference evidence="2 4" key="1">
    <citation type="submission" date="2017-02" db="EMBL/GenBank/DDBJ databases">
        <title>Draft genome sequence of Moraxella caviae CCUG 355 type strain.</title>
        <authorList>
            <person name="Engstrom-Jakobsson H."/>
            <person name="Salva-Serra F."/>
            <person name="Thorell K."/>
            <person name="Gonzales-Siles L."/>
            <person name="Karlsson R."/>
            <person name="Boulund F."/>
            <person name="Engstrand L."/>
            <person name="Moore E."/>
        </authorList>
    </citation>
    <scope>NUCLEOTIDE SEQUENCE [LARGE SCALE GENOMIC DNA]</scope>
    <source>
        <strain evidence="2 4">CCUG 355</strain>
    </source>
</reference>
<evidence type="ECO:0000256" key="1">
    <source>
        <dbReference type="ARBA" id="ARBA00009981"/>
    </source>
</evidence>
<keyword evidence="4" id="KW-1185">Reference proteome</keyword>